<proteinExistence type="predicted"/>
<dbReference type="GO" id="GO:0003729">
    <property type="term" value="F:mRNA binding"/>
    <property type="evidence" value="ECO:0007669"/>
    <property type="project" value="InterPro"/>
</dbReference>
<dbReference type="EMBL" id="JADOXO010000040">
    <property type="protein sequence ID" value="KAF9817670.1"/>
    <property type="molecule type" value="Genomic_DNA"/>
</dbReference>
<feature type="region of interest" description="Disordered" evidence="1">
    <location>
        <begin position="197"/>
        <end position="223"/>
    </location>
</feature>
<feature type="compositionally biased region" description="Basic and acidic residues" evidence="1">
    <location>
        <begin position="254"/>
        <end position="265"/>
    </location>
</feature>
<evidence type="ECO:0000313" key="2">
    <source>
        <dbReference type="EMBL" id="KAF9817670.1"/>
    </source>
</evidence>
<protein>
    <recommendedName>
        <fullName evidence="4">Chromatin target of PRMT1 protein C-terminal domain-containing protein</fullName>
    </recommendedName>
</protein>
<dbReference type="GO" id="GO:0005634">
    <property type="term" value="C:nucleus"/>
    <property type="evidence" value="ECO:0007669"/>
    <property type="project" value="TreeGrafter"/>
</dbReference>
<name>A0A8H7P693_9APHY</name>
<dbReference type="GO" id="GO:0000340">
    <property type="term" value="F:RNA 7-methylguanosine cap binding"/>
    <property type="evidence" value="ECO:0007669"/>
    <property type="project" value="InterPro"/>
</dbReference>
<organism evidence="2 3">
    <name type="scientific">Rhodonia placenta</name>
    <dbReference type="NCBI Taxonomy" id="104341"/>
    <lineage>
        <taxon>Eukaryota</taxon>
        <taxon>Fungi</taxon>
        <taxon>Dikarya</taxon>
        <taxon>Basidiomycota</taxon>
        <taxon>Agaricomycotina</taxon>
        <taxon>Agaricomycetes</taxon>
        <taxon>Polyporales</taxon>
        <taxon>Adustoporiaceae</taxon>
        <taxon>Rhodonia</taxon>
    </lineage>
</organism>
<reference evidence="2" key="2">
    <citation type="journal article" name="Front. Microbiol.">
        <title>Degradative Capacity of Two Strains of Rhodonia placenta: From Phenotype to Genotype.</title>
        <authorList>
            <person name="Kolle M."/>
            <person name="Horta M.A.C."/>
            <person name="Nowrousian M."/>
            <person name="Ohm R.A."/>
            <person name="Benz J.P."/>
            <person name="Pilgard A."/>
        </authorList>
    </citation>
    <scope>NUCLEOTIDE SEQUENCE</scope>
    <source>
        <strain evidence="2">FPRL280</strain>
    </source>
</reference>
<feature type="compositionally biased region" description="Basic and acidic residues" evidence="1">
    <location>
        <begin position="204"/>
        <end position="222"/>
    </location>
</feature>
<gene>
    <name evidence="2" type="ORF">IEO21_03326</name>
</gene>
<accession>A0A8H7P693</accession>
<dbReference type="Proteomes" id="UP000639403">
    <property type="component" value="Unassembled WGS sequence"/>
</dbReference>
<comment type="caution">
    <text evidence="2">The sequence shown here is derived from an EMBL/GenBank/DDBJ whole genome shotgun (WGS) entry which is preliminary data.</text>
</comment>
<evidence type="ECO:0000313" key="3">
    <source>
        <dbReference type="Proteomes" id="UP000639403"/>
    </source>
</evidence>
<dbReference type="AlphaFoldDB" id="A0A8H7P693"/>
<dbReference type="Pfam" id="PF10309">
    <property type="entry name" value="NCBP3"/>
    <property type="match status" value="1"/>
</dbReference>
<dbReference type="PANTHER" id="PTHR16291:SF0">
    <property type="entry name" value="NUCLEAR CAP-BINDING PROTEIN SUBUNIT 3"/>
    <property type="match status" value="1"/>
</dbReference>
<sequence>MDIGIESSDFTPADMLSYDDSVAYDDQVPNQPVTEPVHTQLADRIGNTKVYLLSEAADSPFRDNAILFRGTPISHLSTASIKEYATHYDSHPMALEWIDDMTCILVFDTKAVARSALRHLTKSIAEEPSAEDGSVTAKPIPVAIWPPEERINKSLGKGEGLKGAIRMRWATRDDIKKKGAKKESEFYRKYGSKAGKLLRSEVGAPDRDDEPQRKRRREDPLDKAVQMARLDDELDAFLAEDDVPQELPSPPSKMRSDHMVSDRKSLLQRTSVMRARPDTLASRITAELPRRARSHRHSEREDDHRTSLRRLPQRDRRDHREDDSFGGRGRPRPHKTQQDLDDELEAFLKERE</sequence>
<feature type="region of interest" description="Disordered" evidence="1">
    <location>
        <begin position="241"/>
        <end position="352"/>
    </location>
</feature>
<feature type="compositionally biased region" description="Basic and acidic residues" evidence="1">
    <location>
        <begin position="298"/>
        <end position="325"/>
    </location>
</feature>
<dbReference type="InterPro" id="IPR019416">
    <property type="entry name" value="NCBP3"/>
</dbReference>
<dbReference type="PANTHER" id="PTHR16291">
    <property type="entry name" value="NUCLEAR CAP-BINDING PROTEIN SUBUNIT 3"/>
    <property type="match status" value="1"/>
</dbReference>
<reference evidence="2" key="1">
    <citation type="submission" date="2020-11" db="EMBL/GenBank/DDBJ databases">
        <authorList>
            <person name="Koelle M."/>
            <person name="Horta M.A.C."/>
            <person name="Nowrousian M."/>
            <person name="Ohm R.A."/>
            <person name="Benz P."/>
            <person name="Pilgard A."/>
        </authorList>
    </citation>
    <scope>NUCLEOTIDE SEQUENCE</scope>
    <source>
        <strain evidence="2">FPRL280</strain>
    </source>
</reference>
<evidence type="ECO:0000256" key="1">
    <source>
        <dbReference type="SAM" id="MobiDB-lite"/>
    </source>
</evidence>
<evidence type="ECO:0008006" key="4">
    <source>
        <dbReference type="Google" id="ProtNLM"/>
    </source>
</evidence>